<dbReference type="SMART" id="SM00382">
    <property type="entry name" value="AAA"/>
    <property type="match status" value="1"/>
</dbReference>
<keyword evidence="9" id="KW-1185">Reference proteome</keyword>
<dbReference type="GO" id="GO:0090656">
    <property type="term" value="P:t-circle formation"/>
    <property type="evidence" value="ECO:0007669"/>
    <property type="project" value="TreeGrafter"/>
</dbReference>
<evidence type="ECO:0000256" key="6">
    <source>
        <dbReference type="ARBA" id="ARBA00023242"/>
    </source>
</evidence>
<dbReference type="GO" id="GO:0005524">
    <property type="term" value="F:ATP binding"/>
    <property type="evidence" value="ECO:0007669"/>
    <property type="project" value="UniProtKB-KW"/>
</dbReference>
<dbReference type="Pfam" id="PF08423">
    <property type="entry name" value="Rad51"/>
    <property type="match status" value="1"/>
</dbReference>
<dbReference type="CDD" id="cd19491">
    <property type="entry name" value="XRCC3"/>
    <property type="match status" value="1"/>
</dbReference>
<keyword evidence="3" id="KW-0227">DNA damage</keyword>
<evidence type="ECO:0000313" key="9">
    <source>
        <dbReference type="Proteomes" id="UP000076407"/>
    </source>
</evidence>
<keyword evidence="6" id="KW-0539">Nucleus</keyword>
<evidence type="ECO:0000256" key="3">
    <source>
        <dbReference type="ARBA" id="ARBA00022763"/>
    </source>
</evidence>
<protein>
    <recommendedName>
        <fullName evidence="7">RecA family profile 1 domain-containing protein</fullName>
    </recommendedName>
</protein>
<dbReference type="PANTHER" id="PTHR46487:SF1">
    <property type="entry name" value="DNA REPAIR PROTEIN XRCC3"/>
    <property type="match status" value="1"/>
</dbReference>
<dbReference type="GO" id="GO:0000722">
    <property type="term" value="P:telomere maintenance via recombination"/>
    <property type="evidence" value="ECO:0007669"/>
    <property type="project" value="TreeGrafter"/>
</dbReference>
<dbReference type="GO" id="GO:0033065">
    <property type="term" value="C:Rad51C-XRCC3 complex"/>
    <property type="evidence" value="ECO:0007669"/>
    <property type="project" value="TreeGrafter"/>
</dbReference>
<evidence type="ECO:0000256" key="4">
    <source>
        <dbReference type="ARBA" id="ARBA00022840"/>
    </source>
</evidence>
<evidence type="ECO:0000313" key="8">
    <source>
        <dbReference type="EnsemblMetazoa" id="AQUA001493-PA"/>
    </source>
</evidence>
<dbReference type="InterPro" id="IPR003593">
    <property type="entry name" value="AAA+_ATPase"/>
</dbReference>
<dbReference type="SUPFAM" id="SSF52540">
    <property type="entry name" value="P-loop containing nucleoside triphosphate hydrolases"/>
    <property type="match status" value="1"/>
</dbReference>
<reference evidence="8" key="1">
    <citation type="submission" date="2020-05" db="UniProtKB">
        <authorList>
            <consortium name="EnsemblMetazoa"/>
        </authorList>
    </citation>
    <scope>IDENTIFICATION</scope>
    <source>
        <strain evidence="8">SANGQUA</strain>
    </source>
</reference>
<dbReference type="Gene3D" id="3.40.50.300">
    <property type="entry name" value="P-loop containing nucleotide triphosphate hydrolases"/>
    <property type="match status" value="1"/>
</dbReference>
<dbReference type="InterPro" id="IPR013632">
    <property type="entry name" value="Rad51_C"/>
</dbReference>
<name>A0A182WVD7_ANOQN</name>
<comment type="subcellular location">
    <subcellularLocation>
        <location evidence="1">Nucleus</location>
    </subcellularLocation>
</comment>
<dbReference type="EnsemblMetazoa" id="AQUA001493-RA">
    <property type="protein sequence ID" value="AQUA001493-PA"/>
    <property type="gene ID" value="AQUA001493"/>
</dbReference>
<dbReference type="PROSITE" id="PS50162">
    <property type="entry name" value="RECA_2"/>
    <property type="match status" value="1"/>
</dbReference>
<dbReference type="GO" id="GO:0005657">
    <property type="term" value="C:replication fork"/>
    <property type="evidence" value="ECO:0007669"/>
    <property type="project" value="TreeGrafter"/>
</dbReference>
<proteinExistence type="predicted"/>
<accession>A0A182WVD7</accession>
<dbReference type="AlphaFoldDB" id="A0A182WVD7"/>
<dbReference type="InterPro" id="IPR047348">
    <property type="entry name" value="XRCC3-like_C"/>
</dbReference>
<dbReference type="GO" id="GO:0000400">
    <property type="term" value="F:four-way junction DNA binding"/>
    <property type="evidence" value="ECO:0007669"/>
    <property type="project" value="TreeGrafter"/>
</dbReference>
<dbReference type="PANTHER" id="PTHR46487">
    <property type="entry name" value="DNA REPAIR PROTEIN XRCC3"/>
    <property type="match status" value="1"/>
</dbReference>
<feature type="domain" description="RecA family profile 1" evidence="7">
    <location>
        <begin position="28"/>
        <end position="200"/>
    </location>
</feature>
<keyword evidence="2" id="KW-0547">Nucleotide-binding</keyword>
<sequence length="277" mass="31136">MLLVPQTMESEFEGFSSGSEILTKHADRWRKVSFGVPVFDRLTGGGIGARGIFELAGDPGSGKTQIALKLALTAQRTVPNSCVVYICTEHRFPSRRLLQMEAEYKRQQSADDAVRDHNFVDHILVEHVWCVPTLMACLFDRLPKLLESTKISVLIIDSIASPFVEERDYISRAETFRSIVHRLHQLQERHNFAICVTNQVRSVIDSSTLDDQRNVPALGLAWSTLVHTRLQLSRTTLSSNDRRCTVVFGPSAPPKHDFYQIDESGPVDTEALRVSMS</sequence>
<dbReference type="STRING" id="34691.A0A182WVD7"/>
<dbReference type="InterPro" id="IPR020588">
    <property type="entry name" value="RecA_ATP-bd"/>
</dbReference>
<keyword evidence="5" id="KW-0234">DNA repair</keyword>
<dbReference type="InterPro" id="IPR027417">
    <property type="entry name" value="P-loop_NTPase"/>
</dbReference>
<organism evidence="8 9">
    <name type="scientific">Anopheles quadriannulatus</name>
    <name type="common">Mosquito</name>
    <dbReference type="NCBI Taxonomy" id="34691"/>
    <lineage>
        <taxon>Eukaryota</taxon>
        <taxon>Metazoa</taxon>
        <taxon>Ecdysozoa</taxon>
        <taxon>Arthropoda</taxon>
        <taxon>Hexapoda</taxon>
        <taxon>Insecta</taxon>
        <taxon>Pterygota</taxon>
        <taxon>Neoptera</taxon>
        <taxon>Endopterygota</taxon>
        <taxon>Diptera</taxon>
        <taxon>Nematocera</taxon>
        <taxon>Culicoidea</taxon>
        <taxon>Culicidae</taxon>
        <taxon>Anophelinae</taxon>
        <taxon>Anopheles</taxon>
    </lineage>
</organism>
<keyword evidence="4" id="KW-0067">ATP-binding</keyword>
<dbReference type="VEuPathDB" id="VectorBase:AQUA001493"/>
<dbReference type="GO" id="GO:0045003">
    <property type="term" value="P:double-strand break repair via synthesis-dependent strand annealing"/>
    <property type="evidence" value="ECO:0007669"/>
    <property type="project" value="TreeGrafter"/>
</dbReference>
<dbReference type="GO" id="GO:0071140">
    <property type="term" value="P:resolution of mitotic recombination intermediates"/>
    <property type="evidence" value="ECO:0007669"/>
    <property type="project" value="TreeGrafter"/>
</dbReference>
<evidence type="ECO:0000256" key="5">
    <source>
        <dbReference type="ARBA" id="ARBA00023204"/>
    </source>
</evidence>
<evidence type="ECO:0000259" key="7">
    <source>
        <dbReference type="PROSITE" id="PS50162"/>
    </source>
</evidence>
<dbReference type="GO" id="GO:0140664">
    <property type="term" value="F:ATP-dependent DNA damage sensor activity"/>
    <property type="evidence" value="ECO:0007669"/>
    <property type="project" value="InterPro"/>
</dbReference>
<evidence type="ECO:0000256" key="1">
    <source>
        <dbReference type="ARBA" id="ARBA00004123"/>
    </source>
</evidence>
<dbReference type="Proteomes" id="UP000076407">
    <property type="component" value="Unassembled WGS sequence"/>
</dbReference>
<evidence type="ECO:0000256" key="2">
    <source>
        <dbReference type="ARBA" id="ARBA00022741"/>
    </source>
</evidence>